<accession>A0A074KV03</accession>
<sequence length="310" mass="36297">MFEKKPSTIVEQIALLKSRGLDIASDSEAHHFLTHISYYRLGEYWHSMQADKEAHIFKPNSKFSDVIALYNFDRELRLLIFDTIEKIEISLRTNLIYHLSHEFDPWWFQNFDHFIDSRSLVKTLAGIEDELSRSKDSIIKNHFKKHKDDSRFPPAWKTLEHTSFGSLSKLYGNLNHTVESKDVIAKEYGAVNHTYLPSWLQSIAQIRNYCAHHARLWNRNLPGTFKVLPKPPFNWISVSLQQHEFQKLYAHLCIMKYLVNIVAPGNSMAQKLVVLFDKYPNVDPNALGMHPNWQEEELWMNNQALASSMR</sequence>
<dbReference type="OrthoDB" id="5363652at2"/>
<comment type="caution">
    <text evidence="1">The sequence shown here is derived from an EMBL/GenBank/DDBJ whole genome shotgun (WGS) entry which is preliminary data.</text>
</comment>
<keyword evidence="2" id="KW-1185">Reference proteome</keyword>
<reference evidence="1 2" key="1">
    <citation type="submission" date="2014-04" db="EMBL/GenBank/DDBJ databases">
        <title>Characterization and application of a salt tolerant electro-active bacterium.</title>
        <authorList>
            <person name="Yang L."/>
            <person name="Wei S."/>
            <person name="Tay Q.X.M."/>
        </authorList>
    </citation>
    <scope>NUCLEOTIDE SEQUENCE [LARGE SCALE GENOMIC DNA]</scope>
    <source>
        <strain evidence="1 2">LY1</strain>
    </source>
</reference>
<dbReference type="STRING" id="1048983.EL17_18540"/>
<keyword evidence="1" id="KW-0645">Protease</keyword>
<dbReference type="GO" id="GO:0008233">
    <property type="term" value="F:peptidase activity"/>
    <property type="evidence" value="ECO:0007669"/>
    <property type="project" value="UniProtKB-KW"/>
</dbReference>
<dbReference type="eggNOG" id="COG4823">
    <property type="taxonomic scope" value="Bacteria"/>
</dbReference>
<dbReference type="Pfam" id="PF07751">
    <property type="entry name" value="Abi_2"/>
    <property type="match status" value="1"/>
</dbReference>
<protein>
    <submittedName>
        <fullName evidence="1">CAAX protease</fullName>
    </submittedName>
</protein>
<dbReference type="GO" id="GO:0006508">
    <property type="term" value="P:proteolysis"/>
    <property type="evidence" value="ECO:0007669"/>
    <property type="project" value="UniProtKB-KW"/>
</dbReference>
<proteinExistence type="predicted"/>
<keyword evidence="1" id="KW-0378">Hydrolase</keyword>
<dbReference type="Proteomes" id="UP000027821">
    <property type="component" value="Unassembled WGS sequence"/>
</dbReference>
<organism evidence="1 2">
    <name type="scientific">Anditalea andensis</name>
    <dbReference type="NCBI Taxonomy" id="1048983"/>
    <lineage>
        <taxon>Bacteria</taxon>
        <taxon>Pseudomonadati</taxon>
        <taxon>Bacteroidota</taxon>
        <taxon>Cytophagia</taxon>
        <taxon>Cytophagales</taxon>
        <taxon>Cytophagaceae</taxon>
        <taxon>Anditalea</taxon>
    </lineage>
</organism>
<name>A0A074KV03_9BACT</name>
<dbReference type="InterPro" id="IPR017034">
    <property type="entry name" value="Abi_system_AbiD/AbiF"/>
</dbReference>
<dbReference type="AlphaFoldDB" id="A0A074KV03"/>
<dbReference type="EMBL" id="JMIH01000024">
    <property type="protein sequence ID" value="KEO72729.1"/>
    <property type="molecule type" value="Genomic_DNA"/>
</dbReference>
<dbReference type="InterPro" id="IPR011664">
    <property type="entry name" value="Abi_system_AbiD/AbiF-like"/>
</dbReference>
<evidence type="ECO:0000313" key="1">
    <source>
        <dbReference type="EMBL" id="KEO72729.1"/>
    </source>
</evidence>
<dbReference type="RefSeq" id="WP_051720161.1">
    <property type="nucleotide sequence ID" value="NZ_JMIH01000024.1"/>
</dbReference>
<gene>
    <name evidence="1" type="ORF">EL17_18540</name>
</gene>
<dbReference type="PIRSF" id="PIRSF034934">
    <property type="entry name" value="AbiF_AbiD"/>
    <property type="match status" value="1"/>
</dbReference>
<evidence type="ECO:0000313" key="2">
    <source>
        <dbReference type="Proteomes" id="UP000027821"/>
    </source>
</evidence>